<evidence type="ECO:0000313" key="2">
    <source>
        <dbReference type="EMBL" id="CAD0199284.1"/>
    </source>
</evidence>
<organism evidence="2 3">
    <name type="scientific">Chrysodeixis includens</name>
    <name type="common">Soybean looper</name>
    <name type="synonym">Pseudoplusia includens</name>
    <dbReference type="NCBI Taxonomy" id="689277"/>
    <lineage>
        <taxon>Eukaryota</taxon>
        <taxon>Metazoa</taxon>
        <taxon>Ecdysozoa</taxon>
        <taxon>Arthropoda</taxon>
        <taxon>Hexapoda</taxon>
        <taxon>Insecta</taxon>
        <taxon>Pterygota</taxon>
        <taxon>Neoptera</taxon>
        <taxon>Endopterygota</taxon>
        <taxon>Lepidoptera</taxon>
        <taxon>Glossata</taxon>
        <taxon>Ditrysia</taxon>
        <taxon>Noctuoidea</taxon>
        <taxon>Noctuidae</taxon>
        <taxon>Plusiinae</taxon>
        <taxon>Chrysodeixis</taxon>
    </lineage>
</organism>
<keyword evidence="1" id="KW-1133">Transmembrane helix</keyword>
<keyword evidence="1" id="KW-0472">Membrane</keyword>
<accession>A0A9N8PY12</accession>
<feature type="transmembrane region" description="Helical" evidence="1">
    <location>
        <begin position="186"/>
        <end position="207"/>
    </location>
</feature>
<evidence type="ECO:0000313" key="3">
    <source>
        <dbReference type="Proteomes" id="UP001154114"/>
    </source>
</evidence>
<evidence type="ECO:0000256" key="1">
    <source>
        <dbReference type="SAM" id="Phobius"/>
    </source>
</evidence>
<dbReference type="AlphaFoldDB" id="A0A9N8PY12"/>
<keyword evidence="3" id="KW-1185">Reference proteome</keyword>
<reference evidence="2" key="1">
    <citation type="submission" date="2021-12" db="EMBL/GenBank/DDBJ databases">
        <authorList>
            <person name="King R."/>
        </authorList>
    </citation>
    <scope>NUCLEOTIDE SEQUENCE</scope>
</reference>
<dbReference type="OrthoDB" id="7295401at2759"/>
<proteinExistence type="predicted"/>
<dbReference type="Proteomes" id="UP001154114">
    <property type="component" value="Chromosome 10"/>
</dbReference>
<name>A0A9N8PY12_CHRIL</name>
<dbReference type="EMBL" id="LR824013">
    <property type="protein sequence ID" value="CAD0199284.1"/>
    <property type="molecule type" value="Genomic_DNA"/>
</dbReference>
<sequence length="209" mass="21739">MCCGGCGSCCGGCCGGYCGGGPCCCGTPCNCQVAGLAYPAPFCGPCGGVCRGPCGRPFDLDNLTTLLQKQHNFTAIVQWQLKQGPMGLQQHPCTQGAQQHRHMGGSQPPGHRANVPSGFVPCRYTTVGSSAGLTAVATACTRTVATRRLGDVGPHVRYPDPVAASHADQVFSPPWPCESCILSENLYMVVSMLVFILLSTVALIGFLTP</sequence>
<keyword evidence="1" id="KW-0812">Transmembrane</keyword>
<gene>
    <name evidence="2" type="ORF">CINC_LOCUS979</name>
</gene>
<protein>
    <submittedName>
        <fullName evidence="2">Uncharacterized protein</fullName>
    </submittedName>
</protein>